<evidence type="ECO:0000313" key="4">
    <source>
        <dbReference type="WBParaSite" id="Csp11.Scaffold629.g15305.t3"/>
    </source>
</evidence>
<dbReference type="PANTHER" id="PTHR21503">
    <property type="entry name" value="F-BOX-CONTAINING HYPOTHETICAL PROTEIN C.ELEGANS"/>
    <property type="match status" value="1"/>
</dbReference>
<evidence type="ECO:0000259" key="2">
    <source>
        <dbReference type="Pfam" id="PF07735"/>
    </source>
</evidence>
<organism evidence="3 4">
    <name type="scientific">Caenorhabditis tropicalis</name>
    <dbReference type="NCBI Taxonomy" id="1561998"/>
    <lineage>
        <taxon>Eukaryota</taxon>
        <taxon>Metazoa</taxon>
        <taxon>Ecdysozoa</taxon>
        <taxon>Nematoda</taxon>
        <taxon>Chromadorea</taxon>
        <taxon>Rhabditida</taxon>
        <taxon>Rhabditina</taxon>
        <taxon>Rhabditomorpha</taxon>
        <taxon>Rhabditoidea</taxon>
        <taxon>Rhabditidae</taxon>
        <taxon>Peloderinae</taxon>
        <taxon>Caenorhabditis</taxon>
    </lineage>
</organism>
<dbReference type="InterPro" id="IPR012885">
    <property type="entry name" value="F-box_Sdz-33"/>
</dbReference>
<dbReference type="AlphaFoldDB" id="A0A1I7U6C3"/>
<protein>
    <submittedName>
        <fullName evidence="4">FBA_2 domain-containing protein</fullName>
    </submittedName>
</protein>
<keyword evidence="3" id="KW-1185">Reference proteome</keyword>
<proteinExistence type="predicted"/>
<feature type="region of interest" description="Disordered" evidence="1">
    <location>
        <begin position="1"/>
        <end position="22"/>
    </location>
</feature>
<evidence type="ECO:0000313" key="3">
    <source>
        <dbReference type="Proteomes" id="UP000095282"/>
    </source>
</evidence>
<dbReference type="PANTHER" id="PTHR21503:SF8">
    <property type="entry name" value="F-BOX ASSOCIATED DOMAIN-CONTAINING PROTEIN-RELATED"/>
    <property type="match status" value="1"/>
</dbReference>
<dbReference type="STRING" id="1561998.A0A1I7U6C3"/>
<name>A0A1I7U6C3_9PELO</name>
<dbReference type="WBParaSite" id="Csp11.Scaffold629.g15305.t3">
    <property type="protein sequence ID" value="Csp11.Scaffold629.g15305.t3"/>
    <property type="gene ID" value="Csp11.Scaffold629.g15305"/>
</dbReference>
<feature type="domain" description="Sdz-33 F-box" evidence="2">
    <location>
        <begin position="85"/>
        <end position="132"/>
    </location>
</feature>
<dbReference type="Proteomes" id="UP000095282">
    <property type="component" value="Unplaced"/>
</dbReference>
<sequence length="221" mass="25654">MADDYQREADRSAQHLRNSENIRISELTKQERRLQPSIIVESNDEKREKEYLEKKEKLIQKYITPRFEYPGTLPSRTSFVSGRGFLFTQNHLMTSDFMELSVSYSSLTNSNVNQFLKHWLAGGSPRLKTLSLEIDGVDINEITRGIEGIIPNETLRSEEYWTISGRELTFNDRMYLKRSDGVIATCCIHHPELLFARKMFVLAVWPDAKNNACLIDTFQLL</sequence>
<reference evidence="4" key="1">
    <citation type="submission" date="2016-11" db="UniProtKB">
        <authorList>
            <consortium name="WormBaseParasite"/>
        </authorList>
    </citation>
    <scope>IDENTIFICATION</scope>
</reference>
<dbReference type="Pfam" id="PF07735">
    <property type="entry name" value="FBA_2"/>
    <property type="match status" value="1"/>
</dbReference>
<evidence type="ECO:0000256" key="1">
    <source>
        <dbReference type="SAM" id="MobiDB-lite"/>
    </source>
</evidence>
<feature type="compositionally biased region" description="Basic and acidic residues" evidence="1">
    <location>
        <begin position="1"/>
        <end position="20"/>
    </location>
</feature>
<accession>A0A1I7U6C3</accession>